<protein>
    <submittedName>
        <fullName evidence="2">Uncharacterized protein</fullName>
    </submittedName>
</protein>
<comment type="caution">
    <text evidence="2">The sequence shown here is derived from an EMBL/GenBank/DDBJ whole genome shotgun (WGS) entry which is preliminary data.</text>
</comment>
<feature type="compositionally biased region" description="Basic and acidic residues" evidence="1">
    <location>
        <begin position="13"/>
        <end position="23"/>
    </location>
</feature>
<gene>
    <name evidence="2" type="ORF">CSAL01_00244</name>
</gene>
<feature type="region of interest" description="Disordered" evidence="1">
    <location>
        <begin position="1"/>
        <end position="29"/>
    </location>
</feature>
<sequence length="220" mass="25791">MPLLYSDTARSADMPEGRKDSHSKPRITVPTSVAHTISQSWSHKRPHPICTKDNVLFAVDILERAQLTKCCKHVDWVKTYPFIFDYDGLLADESKLCAYRASKAYKNDPMKRICDIWDPAVKPRYAPKHHIPIMHCESCYTNYEYEWKDTEDGSRIVYLISSKNLGKGMDMNDPKWSSHFDDHILDPKVMPRSCHYEGFTRWPRYTWLEKADEAPWDPDY</sequence>
<reference evidence="2 3" key="1">
    <citation type="submission" date="2014-02" db="EMBL/GenBank/DDBJ databases">
        <title>The genome sequence of Colletotrichum salicis CBS 607.94.</title>
        <authorList>
            <person name="Baroncelli R."/>
            <person name="Thon M.R."/>
        </authorList>
    </citation>
    <scope>NUCLEOTIDE SEQUENCE [LARGE SCALE GENOMIC DNA]</scope>
    <source>
        <strain evidence="2 3">CBS 607.94</strain>
    </source>
</reference>
<evidence type="ECO:0000313" key="2">
    <source>
        <dbReference type="EMBL" id="KXH68371.1"/>
    </source>
</evidence>
<evidence type="ECO:0000256" key="1">
    <source>
        <dbReference type="SAM" id="MobiDB-lite"/>
    </source>
</evidence>
<name>A0A135V768_9PEZI</name>
<evidence type="ECO:0000313" key="3">
    <source>
        <dbReference type="Proteomes" id="UP000070121"/>
    </source>
</evidence>
<dbReference type="OrthoDB" id="4816998at2759"/>
<dbReference type="Proteomes" id="UP000070121">
    <property type="component" value="Unassembled WGS sequence"/>
</dbReference>
<dbReference type="AlphaFoldDB" id="A0A135V768"/>
<organism evidence="2 3">
    <name type="scientific">Colletotrichum salicis</name>
    <dbReference type="NCBI Taxonomy" id="1209931"/>
    <lineage>
        <taxon>Eukaryota</taxon>
        <taxon>Fungi</taxon>
        <taxon>Dikarya</taxon>
        <taxon>Ascomycota</taxon>
        <taxon>Pezizomycotina</taxon>
        <taxon>Sordariomycetes</taxon>
        <taxon>Hypocreomycetidae</taxon>
        <taxon>Glomerellales</taxon>
        <taxon>Glomerellaceae</taxon>
        <taxon>Colletotrichum</taxon>
        <taxon>Colletotrichum acutatum species complex</taxon>
    </lineage>
</organism>
<accession>A0A135V768</accession>
<proteinExistence type="predicted"/>
<keyword evidence="3" id="KW-1185">Reference proteome</keyword>
<dbReference type="EMBL" id="JFFI01000312">
    <property type="protein sequence ID" value="KXH68371.1"/>
    <property type="molecule type" value="Genomic_DNA"/>
</dbReference>